<sequence>MKLVLLFGPQAVGKMTVGHELEKVTKLKLFHNHMTIDLVTPFFEYGSEDGRRLVHLFRSEIFQAFAKSDQYGMIFTYVWAFNYKEDWEFVESICQVFEKEGAEIYFVELESELETRLQRNITPHRLDHKPSKRNIKWSENDIKTSMEMYRMNSNEGEIKRENYLRINNENLNPDEVAAQIKHTFNL</sequence>
<dbReference type="Proteomes" id="UP000076623">
    <property type="component" value="Chromosome"/>
</dbReference>
<keyword evidence="2" id="KW-1185">Reference proteome</keyword>
<gene>
    <name evidence="1" type="ORF">ABE65_010635</name>
</gene>
<proteinExistence type="predicted"/>
<organism evidence="1 2">
    <name type="scientific">Fictibacillus phosphorivorans</name>
    <dbReference type="NCBI Taxonomy" id="1221500"/>
    <lineage>
        <taxon>Bacteria</taxon>
        <taxon>Bacillati</taxon>
        <taxon>Bacillota</taxon>
        <taxon>Bacilli</taxon>
        <taxon>Bacillales</taxon>
        <taxon>Fictibacillaceae</taxon>
        <taxon>Fictibacillus</taxon>
    </lineage>
</organism>
<dbReference type="AlphaFoldDB" id="A0A160ILX0"/>
<accession>A0A160ILX0</accession>
<evidence type="ECO:0000313" key="1">
    <source>
        <dbReference type="EMBL" id="ANC77233.1"/>
    </source>
</evidence>
<dbReference type="STRING" id="1221500.ABE65_010635"/>
<name>A0A160ILX0_9BACL</name>
<dbReference type="RefSeq" id="WP_066394547.1">
    <property type="nucleotide sequence ID" value="NZ_CP015378.1"/>
</dbReference>
<dbReference type="Gene3D" id="3.40.50.300">
    <property type="entry name" value="P-loop containing nucleotide triphosphate hydrolases"/>
    <property type="match status" value="1"/>
</dbReference>
<dbReference type="GO" id="GO:0016301">
    <property type="term" value="F:kinase activity"/>
    <property type="evidence" value="ECO:0007669"/>
    <property type="project" value="UniProtKB-KW"/>
</dbReference>
<protein>
    <submittedName>
        <fullName evidence="1">Shikimate kinase</fullName>
    </submittedName>
</protein>
<dbReference type="KEGG" id="fpn:ABE65_010635"/>
<keyword evidence="1" id="KW-0418">Kinase</keyword>
<evidence type="ECO:0000313" key="2">
    <source>
        <dbReference type="Proteomes" id="UP000076623"/>
    </source>
</evidence>
<reference evidence="1 2" key="1">
    <citation type="submission" date="2016-04" db="EMBL/GenBank/DDBJ databases">
        <title>Complete genome sequence of Fictibacillus phosphorivorans G25-29, a strain toxic to nematodes.</title>
        <authorList>
            <person name="Zheng Z."/>
        </authorList>
    </citation>
    <scope>NUCLEOTIDE SEQUENCE [LARGE SCALE GENOMIC DNA]</scope>
    <source>
        <strain evidence="1 2">G25-29</strain>
    </source>
</reference>
<keyword evidence="1" id="KW-0808">Transferase</keyword>
<dbReference type="SUPFAM" id="SSF52540">
    <property type="entry name" value="P-loop containing nucleoside triphosphate hydrolases"/>
    <property type="match status" value="1"/>
</dbReference>
<dbReference type="EMBL" id="CP015378">
    <property type="protein sequence ID" value="ANC77233.1"/>
    <property type="molecule type" value="Genomic_DNA"/>
</dbReference>
<dbReference type="InterPro" id="IPR027417">
    <property type="entry name" value="P-loop_NTPase"/>
</dbReference>